<keyword evidence="3" id="KW-1185">Reference proteome</keyword>
<sequence precursor="true">MEQCAPLFSLVAVALSLLSLLCTTVMAMEAHRSSNRRANASSLVQTWLDMPEGEGDPLKFHDISAKDLKEADVTRSELCYAVASLMAGWIEYDAAPFWKREKVKRSQFEVGSYRGNFVRSIAMKKAWKLIYKKILDRNDPYTKAILYIVGDPA</sequence>
<evidence type="ECO:0000313" key="3">
    <source>
        <dbReference type="Proteomes" id="UP000035268"/>
    </source>
</evidence>
<protein>
    <submittedName>
        <fullName evidence="2">Uncharacterized protein</fullName>
    </submittedName>
</protein>
<evidence type="ECO:0000313" key="2">
    <source>
        <dbReference type="EMBL" id="AKJ64910.1"/>
    </source>
</evidence>
<name>A0A0G3EJF2_9BACT</name>
<organism evidence="2 3">
    <name type="scientific">Kiritimatiella glycovorans</name>
    <dbReference type="NCBI Taxonomy" id="1307763"/>
    <lineage>
        <taxon>Bacteria</taxon>
        <taxon>Pseudomonadati</taxon>
        <taxon>Kiritimatiellota</taxon>
        <taxon>Kiritimatiellia</taxon>
        <taxon>Kiritimatiellales</taxon>
        <taxon>Kiritimatiellaceae</taxon>
        <taxon>Kiritimatiella</taxon>
    </lineage>
</organism>
<gene>
    <name evidence="2" type="ORF">L21SP4_01668</name>
</gene>
<dbReference type="Proteomes" id="UP000035268">
    <property type="component" value="Chromosome"/>
</dbReference>
<proteinExistence type="predicted"/>
<evidence type="ECO:0000256" key="1">
    <source>
        <dbReference type="SAM" id="SignalP"/>
    </source>
</evidence>
<reference evidence="2 3" key="2">
    <citation type="journal article" date="2016" name="ISME J.">
        <title>Characterization of the first cultured representative of Verrucomicrobia subdivision 5 indicates the proposal of a novel phylum.</title>
        <authorList>
            <person name="Spring S."/>
            <person name="Bunk B."/>
            <person name="Sproer C."/>
            <person name="Schumann P."/>
            <person name="Rohde M."/>
            <person name="Tindall B.J."/>
            <person name="Klenk H.P."/>
        </authorList>
    </citation>
    <scope>NUCLEOTIDE SEQUENCE [LARGE SCALE GENOMIC DNA]</scope>
    <source>
        <strain evidence="2 3">L21-Fru-AB</strain>
    </source>
</reference>
<dbReference type="RefSeq" id="WP_052882192.1">
    <property type="nucleotide sequence ID" value="NZ_CP010904.1"/>
</dbReference>
<reference evidence="3" key="1">
    <citation type="submission" date="2015-02" db="EMBL/GenBank/DDBJ databases">
        <title>Description and complete genome sequence of the first cultured representative of the subdivision 5 of the Verrucomicrobia phylum.</title>
        <authorList>
            <person name="Spring S."/>
            <person name="Bunk B."/>
            <person name="Sproer C."/>
            <person name="Klenk H.-P."/>
        </authorList>
    </citation>
    <scope>NUCLEOTIDE SEQUENCE [LARGE SCALE GENOMIC DNA]</scope>
    <source>
        <strain evidence="3">L21-Fru-AB</strain>
    </source>
</reference>
<keyword evidence="1" id="KW-0732">Signal</keyword>
<dbReference type="KEGG" id="vbl:L21SP4_01668"/>
<accession>A0A0G3EJF2</accession>
<feature type="chain" id="PRO_5005184119" evidence="1">
    <location>
        <begin position="28"/>
        <end position="153"/>
    </location>
</feature>
<dbReference type="AlphaFoldDB" id="A0A0G3EJF2"/>
<dbReference type="EMBL" id="CP010904">
    <property type="protein sequence ID" value="AKJ64910.1"/>
    <property type="molecule type" value="Genomic_DNA"/>
</dbReference>
<feature type="signal peptide" evidence="1">
    <location>
        <begin position="1"/>
        <end position="27"/>
    </location>
</feature>